<protein>
    <recommendedName>
        <fullName evidence="3">Carboxypeptidase regulatory-like domain-containing protein</fullName>
    </recommendedName>
</protein>
<name>A0A365XPE3_9BACT</name>
<keyword evidence="2" id="KW-1185">Reference proteome</keyword>
<comment type="caution">
    <text evidence="1">The sequence shown here is derived from an EMBL/GenBank/DDBJ whole genome shotgun (WGS) entry which is preliminary data.</text>
</comment>
<gene>
    <name evidence="1" type="ORF">DF182_16430</name>
</gene>
<evidence type="ECO:0008006" key="3">
    <source>
        <dbReference type="Google" id="ProtNLM"/>
    </source>
</evidence>
<evidence type="ECO:0000313" key="1">
    <source>
        <dbReference type="EMBL" id="RBL88187.1"/>
    </source>
</evidence>
<dbReference type="Proteomes" id="UP000253410">
    <property type="component" value="Unassembled WGS sequence"/>
</dbReference>
<reference evidence="1 2" key="1">
    <citation type="submission" date="2018-05" db="EMBL/GenBank/DDBJ databases">
        <title>Chitinophaga sp. K3CV102501T nov., isolated from isolated from a monsoon evergreen broad-leaved forest soil.</title>
        <authorList>
            <person name="Lv Y."/>
        </authorList>
    </citation>
    <scope>NUCLEOTIDE SEQUENCE [LARGE SCALE GENOMIC DNA]</scope>
    <source>
        <strain evidence="1 2">GDMCC 1.1325</strain>
    </source>
</reference>
<dbReference type="EMBL" id="QFFJ01000002">
    <property type="protein sequence ID" value="RBL88187.1"/>
    <property type="molecule type" value="Genomic_DNA"/>
</dbReference>
<organism evidence="1 2">
    <name type="scientific">Chitinophaga flava</name>
    <dbReference type="NCBI Taxonomy" id="2259036"/>
    <lineage>
        <taxon>Bacteria</taxon>
        <taxon>Pseudomonadati</taxon>
        <taxon>Bacteroidota</taxon>
        <taxon>Chitinophagia</taxon>
        <taxon>Chitinophagales</taxon>
        <taxon>Chitinophagaceae</taxon>
        <taxon>Chitinophaga</taxon>
    </lineage>
</organism>
<dbReference type="AlphaFoldDB" id="A0A365XPE3"/>
<proteinExistence type="predicted"/>
<dbReference type="RefSeq" id="WP_147243452.1">
    <property type="nucleotide sequence ID" value="NZ_QFFJ01000002.1"/>
</dbReference>
<evidence type="ECO:0000313" key="2">
    <source>
        <dbReference type="Proteomes" id="UP000253410"/>
    </source>
</evidence>
<accession>A0A365XPE3</accession>
<sequence length="134" mass="15193">MNLKNLFCGFLFLSAIIFWGHIKAQEKHRNYTVKKYKKAGTTSSLIVISAFNAKEPNEQSLVGIVLILDADTTKPFKSIGYEGVYKMQVQPGKHKVRAVWPGYKIITTDYIKTNPGDSILLNFYLPPDERPLVD</sequence>
<dbReference type="OrthoDB" id="1367246at2"/>